<dbReference type="InterPro" id="IPR036249">
    <property type="entry name" value="Thioredoxin-like_sf"/>
</dbReference>
<dbReference type="GO" id="GO:0016491">
    <property type="term" value="F:oxidoreductase activity"/>
    <property type="evidence" value="ECO:0007669"/>
    <property type="project" value="InterPro"/>
</dbReference>
<dbReference type="Proteomes" id="UP000270856">
    <property type="component" value="Unassembled WGS sequence"/>
</dbReference>
<comment type="caution">
    <text evidence="2">The sequence shown here is derived from an EMBL/GenBank/DDBJ whole genome shotgun (WGS) entry which is preliminary data.</text>
</comment>
<gene>
    <name evidence="2" type="ORF">EGM88_12510</name>
</gene>
<feature type="domain" description="Redoxin" evidence="1">
    <location>
        <begin position="1"/>
        <end position="77"/>
    </location>
</feature>
<dbReference type="SUPFAM" id="SSF52833">
    <property type="entry name" value="Thioredoxin-like"/>
    <property type="match status" value="1"/>
</dbReference>
<sequence length="102" mass="11865">MPILNKIYDKHKSDYNFIAITYESKEKVDKFLKKHPYKFLQIVDANEFTNKLGLEAYPVNLFLDKNGIVKYAENGIPYKVNVTGKTEMGDGTEFLKKLEKLK</sequence>
<evidence type="ECO:0000313" key="3">
    <source>
        <dbReference type="Proteomes" id="UP000270856"/>
    </source>
</evidence>
<protein>
    <submittedName>
        <fullName evidence="2">TlpA family protein disulfide reductase</fullName>
    </submittedName>
</protein>
<organism evidence="2 3">
    <name type="scientific">Aureibaculum marinum</name>
    <dbReference type="NCBI Taxonomy" id="2487930"/>
    <lineage>
        <taxon>Bacteria</taxon>
        <taxon>Pseudomonadati</taxon>
        <taxon>Bacteroidota</taxon>
        <taxon>Flavobacteriia</taxon>
        <taxon>Flavobacteriales</taxon>
        <taxon>Flavobacteriaceae</taxon>
        <taxon>Aureibaculum</taxon>
    </lineage>
</organism>
<accession>A0A3N4NCZ6</accession>
<evidence type="ECO:0000313" key="2">
    <source>
        <dbReference type="EMBL" id="RPD94282.1"/>
    </source>
</evidence>
<dbReference type="Pfam" id="PF08534">
    <property type="entry name" value="Redoxin"/>
    <property type="match status" value="1"/>
</dbReference>
<dbReference type="Gene3D" id="3.40.30.10">
    <property type="entry name" value="Glutaredoxin"/>
    <property type="match status" value="1"/>
</dbReference>
<dbReference type="AlphaFoldDB" id="A0A3N4NCZ6"/>
<dbReference type="CDD" id="cd02966">
    <property type="entry name" value="TlpA_like_family"/>
    <property type="match status" value="1"/>
</dbReference>
<evidence type="ECO:0000259" key="1">
    <source>
        <dbReference type="Pfam" id="PF08534"/>
    </source>
</evidence>
<dbReference type="InterPro" id="IPR013740">
    <property type="entry name" value="Redoxin"/>
</dbReference>
<dbReference type="EMBL" id="RPFJ01000019">
    <property type="protein sequence ID" value="RPD94282.1"/>
    <property type="molecule type" value="Genomic_DNA"/>
</dbReference>
<dbReference type="OrthoDB" id="9815205at2"/>
<name>A0A3N4NCZ6_9FLAO</name>
<dbReference type="RefSeq" id="WP_123898726.1">
    <property type="nucleotide sequence ID" value="NZ_RPFJ01000019.1"/>
</dbReference>
<keyword evidence="3" id="KW-1185">Reference proteome</keyword>
<reference evidence="2 3" key="1">
    <citation type="submission" date="2018-11" db="EMBL/GenBank/DDBJ databases">
        <title>Aureibaculum marinum gen. nov., sp. nov., a member of the family Flavobacteriaceae isolated from the Bohai Sea.</title>
        <authorList>
            <person name="Ji X."/>
        </authorList>
    </citation>
    <scope>NUCLEOTIDE SEQUENCE [LARGE SCALE GENOMIC DNA]</scope>
    <source>
        <strain evidence="2 3">BH-SD17</strain>
    </source>
</reference>
<proteinExistence type="predicted"/>